<reference evidence="3 4" key="1">
    <citation type="journal article" date="2023" name="Int. J. Syst. Evol. Microbiol.">
        <title>Physiological and genomic analyses of cobalamin (vitamin B12)-auxotrophy of Lysobacter auxotrophicus sp. nov., a methionine-auxotrophic chitinolytic bacterium isolated from chitin-treated soil.</title>
        <authorList>
            <person name="Saito A."/>
            <person name="Dohra H."/>
            <person name="Hamada M."/>
            <person name="Moriuchi R."/>
            <person name="Kotsuchibashi Y."/>
            <person name="Mori K."/>
        </authorList>
    </citation>
    <scope>NUCLEOTIDE SEQUENCE [LARGE SCALE GENOMIC DNA]</scope>
    <source>
        <strain evidence="3 4">5-21a</strain>
    </source>
</reference>
<gene>
    <name evidence="3" type="ORF">LA521A_31890</name>
</gene>
<feature type="region of interest" description="Disordered" evidence="1">
    <location>
        <begin position="182"/>
        <end position="216"/>
    </location>
</feature>
<keyword evidence="2" id="KW-0732">Signal</keyword>
<dbReference type="Proteomes" id="UP001317822">
    <property type="component" value="Chromosome"/>
</dbReference>
<protein>
    <submittedName>
        <fullName evidence="3">Uncharacterized protein</fullName>
    </submittedName>
</protein>
<feature type="signal peptide" evidence="2">
    <location>
        <begin position="1"/>
        <end position="18"/>
    </location>
</feature>
<feature type="compositionally biased region" description="Low complexity" evidence="1">
    <location>
        <begin position="193"/>
        <end position="206"/>
    </location>
</feature>
<evidence type="ECO:0000313" key="4">
    <source>
        <dbReference type="Proteomes" id="UP001317822"/>
    </source>
</evidence>
<name>A0ABM8DHD3_9GAMM</name>
<accession>A0ABM8DHD3</accession>
<sequence length="216" mass="22448">MRWQLTLVAAMAAGSAFAQTHEPTTPVDTDHAPPQVATATPPTCQALCAGQQIELELAEFVSSDRHKIGDRFKLRLATALSLDGTVILPAGTPGIGEVVHAQTSRGGGKPGELLLAARFLELPDGPLALRAMKLAARGQDKTGAALATSFVAGPFAMFMHGREIEIPAGTHAFAKLAQDLDPARAVPTPPTPAQAAAPAQETPRTTVAHDASTIKE</sequence>
<evidence type="ECO:0000313" key="3">
    <source>
        <dbReference type="EMBL" id="BDU17988.1"/>
    </source>
</evidence>
<evidence type="ECO:0000256" key="2">
    <source>
        <dbReference type="SAM" id="SignalP"/>
    </source>
</evidence>
<organism evidence="3 4">
    <name type="scientific">Lysobacter auxotrophicus</name>
    <dbReference type="NCBI Taxonomy" id="2992573"/>
    <lineage>
        <taxon>Bacteria</taxon>
        <taxon>Pseudomonadati</taxon>
        <taxon>Pseudomonadota</taxon>
        <taxon>Gammaproteobacteria</taxon>
        <taxon>Lysobacterales</taxon>
        <taxon>Lysobacteraceae</taxon>
        <taxon>Lysobacter</taxon>
    </lineage>
</organism>
<dbReference type="EMBL" id="AP027041">
    <property type="protein sequence ID" value="BDU17988.1"/>
    <property type="molecule type" value="Genomic_DNA"/>
</dbReference>
<evidence type="ECO:0000256" key="1">
    <source>
        <dbReference type="SAM" id="MobiDB-lite"/>
    </source>
</evidence>
<proteinExistence type="predicted"/>
<keyword evidence="4" id="KW-1185">Reference proteome</keyword>
<feature type="chain" id="PRO_5045079907" evidence="2">
    <location>
        <begin position="19"/>
        <end position="216"/>
    </location>
</feature>